<dbReference type="InterPro" id="IPR029044">
    <property type="entry name" value="Nucleotide-diphossugar_trans"/>
</dbReference>
<evidence type="ECO:0000313" key="4">
    <source>
        <dbReference type="Proteomes" id="UP000325002"/>
    </source>
</evidence>
<reference evidence="3 4" key="1">
    <citation type="journal article" date="1992" name="Lakartidningen">
        <title>[Penicillin V and not amoxicillin is the first choice preparation in acute otitis].</title>
        <authorList>
            <person name="Kamme C."/>
            <person name="Lundgren K."/>
            <person name="Prellner K."/>
        </authorList>
    </citation>
    <scope>NUCLEOTIDE SEQUENCE [LARGE SCALE GENOMIC DNA]</scope>
    <source>
        <strain evidence="3 4">PC3997IV</strain>
    </source>
</reference>
<dbReference type="Proteomes" id="UP000325002">
    <property type="component" value="Unassembled WGS sequence"/>
</dbReference>
<evidence type="ECO:0000256" key="2">
    <source>
        <dbReference type="ARBA" id="ARBA00022695"/>
    </source>
</evidence>
<dbReference type="SUPFAM" id="SSF53448">
    <property type="entry name" value="Nucleotide-diphospho-sugar transferases"/>
    <property type="match status" value="1"/>
</dbReference>
<accession>A0A5C8EPZ9</accession>
<dbReference type="GO" id="GO:0050518">
    <property type="term" value="F:2-C-methyl-D-erythritol 4-phosphate cytidylyltransferase activity"/>
    <property type="evidence" value="ECO:0007669"/>
    <property type="project" value="TreeGrafter"/>
</dbReference>
<organism evidence="3 4">
    <name type="scientific">Brachyspira aalborgi</name>
    <dbReference type="NCBI Taxonomy" id="29522"/>
    <lineage>
        <taxon>Bacteria</taxon>
        <taxon>Pseudomonadati</taxon>
        <taxon>Spirochaetota</taxon>
        <taxon>Spirochaetia</taxon>
        <taxon>Brachyspirales</taxon>
        <taxon>Brachyspiraceae</taxon>
        <taxon>Brachyspira</taxon>
    </lineage>
</organism>
<keyword evidence="2 3" id="KW-0548">Nucleotidyltransferase</keyword>
<gene>
    <name evidence="3" type="ORF">EPJ81_06760</name>
</gene>
<dbReference type="AlphaFoldDB" id="A0A5C8EPZ9"/>
<proteinExistence type="predicted"/>
<dbReference type="PANTHER" id="PTHR32125:SF4">
    <property type="entry name" value="2-C-METHYL-D-ERYTHRITOL 4-PHOSPHATE CYTIDYLYLTRANSFERASE, CHLOROPLASTIC"/>
    <property type="match status" value="1"/>
</dbReference>
<dbReference type="RefSeq" id="WP_147546851.1">
    <property type="nucleotide sequence ID" value="NZ_SAYD01000018.1"/>
</dbReference>
<protein>
    <submittedName>
        <fullName evidence="3">2-C-methyl-D-erythritol 4-phosphate cytidylyltransferase</fullName>
    </submittedName>
</protein>
<sequence length="237" mass="27476">MIKTTLILLIAGKSKRFAGKIKKQFIKVNNKPLFIYTLEAMLKFKFNNIIIVSSKKDLNNIKKEINKNILNSKNIYYVNGGKERVFSVYNAMRFIKDNNIKTDIVFIHDGVRPIVSKNEIKELYKEVLEKNAAILASKITDTIKKVDSKKNIIETIDRDFIYRAATPQAFGYRIYMVAMERYINDFNYKKRLGKKIVTDDAEIYSAYAGKVGIVECSSNNIKITNKEDLKLFINMMR</sequence>
<dbReference type="Pfam" id="PF01128">
    <property type="entry name" value="IspD"/>
    <property type="match status" value="1"/>
</dbReference>
<dbReference type="InterPro" id="IPR034683">
    <property type="entry name" value="IspD/TarI"/>
</dbReference>
<evidence type="ECO:0000313" key="3">
    <source>
        <dbReference type="EMBL" id="TXJ38822.1"/>
    </source>
</evidence>
<evidence type="ECO:0000256" key="1">
    <source>
        <dbReference type="ARBA" id="ARBA00022679"/>
    </source>
</evidence>
<dbReference type="CDD" id="cd02516">
    <property type="entry name" value="CDP-ME_synthetase"/>
    <property type="match status" value="1"/>
</dbReference>
<dbReference type="InterPro" id="IPR050088">
    <property type="entry name" value="IspD/TarI_cytidylyltransf_bact"/>
</dbReference>
<keyword evidence="1 3" id="KW-0808">Transferase</keyword>
<name>A0A5C8EPZ9_9SPIR</name>
<dbReference type="EMBL" id="SAYD01000018">
    <property type="protein sequence ID" value="TXJ38822.1"/>
    <property type="molecule type" value="Genomic_DNA"/>
</dbReference>
<dbReference type="Gene3D" id="3.90.550.10">
    <property type="entry name" value="Spore Coat Polysaccharide Biosynthesis Protein SpsA, Chain A"/>
    <property type="match status" value="1"/>
</dbReference>
<dbReference type="PANTHER" id="PTHR32125">
    <property type="entry name" value="2-C-METHYL-D-ERYTHRITOL 4-PHOSPHATE CYTIDYLYLTRANSFERASE, CHLOROPLASTIC"/>
    <property type="match status" value="1"/>
</dbReference>
<comment type="caution">
    <text evidence="3">The sequence shown here is derived from an EMBL/GenBank/DDBJ whole genome shotgun (WGS) entry which is preliminary data.</text>
</comment>